<feature type="domain" description="Extensin-like C-terminal" evidence="2">
    <location>
        <begin position="191"/>
        <end position="356"/>
    </location>
</feature>
<organism evidence="3 4">
    <name type="scientific">Brucella tritici</name>
    <dbReference type="NCBI Taxonomy" id="94626"/>
    <lineage>
        <taxon>Bacteria</taxon>
        <taxon>Pseudomonadati</taxon>
        <taxon>Pseudomonadota</taxon>
        <taxon>Alphaproteobacteria</taxon>
        <taxon>Hyphomicrobiales</taxon>
        <taxon>Brucellaceae</taxon>
        <taxon>Brucella/Ochrobactrum group</taxon>
        <taxon>Brucella</taxon>
    </lineage>
</organism>
<evidence type="ECO:0000313" key="4">
    <source>
        <dbReference type="Proteomes" id="UP000481643"/>
    </source>
</evidence>
<gene>
    <name evidence="3" type="ORF">F9L08_07605</name>
</gene>
<reference evidence="3 4" key="1">
    <citation type="submission" date="2019-09" db="EMBL/GenBank/DDBJ databases">
        <title>Taxonomic organization of the family Brucellaceae based on a phylogenomic approach.</title>
        <authorList>
            <person name="Leclercq S."/>
            <person name="Cloeckaert A."/>
            <person name="Zygmunt M.S."/>
        </authorList>
    </citation>
    <scope>NUCLEOTIDE SEQUENCE [LARGE SCALE GENOMIC DNA]</scope>
    <source>
        <strain evidence="3 4">WS1830</strain>
    </source>
</reference>
<protein>
    <submittedName>
        <fullName evidence="3">Extensin</fullName>
    </submittedName>
</protein>
<evidence type="ECO:0000256" key="1">
    <source>
        <dbReference type="SAM" id="MobiDB-lite"/>
    </source>
</evidence>
<name>A0A6N6QBF5_9HYPH</name>
<feature type="region of interest" description="Disordered" evidence="1">
    <location>
        <begin position="47"/>
        <end position="178"/>
    </location>
</feature>
<comment type="caution">
    <text evidence="3">The sequence shown here is derived from an EMBL/GenBank/DDBJ whole genome shotgun (WGS) entry which is preliminary data.</text>
</comment>
<dbReference type="RefSeq" id="WP_151557339.1">
    <property type="nucleotide sequence ID" value="NZ_WBVX01000006.1"/>
</dbReference>
<evidence type="ECO:0000259" key="2">
    <source>
        <dbReference type="Pfam" id="PF06904"/>
    </source>
</evidence>
<evidence type="ECO:0000313" key="3">
    <source>
        <dbReference type="EMBL" id="KAB2687417.1"/>
    </source>
</evidence>
<dbReference type="EMBL" id="WBVX01000006">
    <property type="protein sequence ID" value="KAB2687417.1"/>
    <property type="molecule type" value="Genomic_DNA"/>
</dbReference>
<dbReference type="Proteomes" id="UP000481643">
    <property type="component" value="Unassembled WGS sequence"/>
</dbReference>
<dbReference type="Pfam" id="PF06904">
    <property type="entry name" value="Extensin-like_C"/>
    <property type="match status" value="1"/>
</dbReference>
<accession>A0A6N6QBF5</accession>
<feature type="compositionally biased region" description="Basic residues" evidence="1">
    <location>
        <begin position="52"/>
        <end position="69"/>
    </location>
</feature>
<dbReference type="InterPro" id="IPR009683">
    <property type="entry name" value="Extensin-like_C"/>
</dbReference>
<dbReference type="AlphaFoldDB" id="A0A6N6QBF5"/>
<proteinExistence type="predicted"/>
<feature type="compositionally biased region" description="Basic and acidic residues" evidence="1">
    <location>
        <begin position="76"/>
        <end position="87"/>
    </location>
</feature>
<sequence>MALSFFLPGKGAFTTLIALSLVATPCFSGIGSDEAQAQTFIERILKQDAQKAKQHRQRPAAKRSQKKSAPKQQTTKQRESAPAKTESKPVPGLIIPVPTPAPRPEDAANKAPQPETPPVPTEKPEAEPEKQPLDKPAPSTPTQAEPPKPAGNPKPTDEKPQESKPGPEQQPKPEKDERVYQVSCPALISGNVEGKLLPPIEDGEQCGAHSPLSLSAIGKDNPLKFANAVTTNCAMAVTLAQWSSEVTKAAKDVYGPDLKILEIGTGSDYQCRKVNGASTGRVSEHAFANALDIMSFKFSDGSKTELESGWNGSDKEKAFWRAVHSASCKLFMTVIGPEGDAAHRTNMHLDQGCHGKSCLARICQ</sequence>
<feature type="compositionally biased region" description="Basic and acidic residues" evidence="1">
    <location>
        <begin position="122"/>
        <end position="133"/>
    </location>
</feature>